<dbReference type="Gene3D" id="3.40.50.20">
    <property type="match status" value="1"/>
</dbReference>
<sequence length="1068" mass="112902">MTIRRVLIANRGEIATRIAGTLNELGVETVAVAATDDLSGLHVDGADTVVRLDGPGAAAYLDADALIEAARSTDCDAVHPGYGFLSESAEFAAECEAAGLTFIGPRPDTLSTFGDKAAARRHAAAAAAPVLRATDGATNLEGAVEFLESLPPGSGVMLKALHGGGGRGMRVITSVDQLRDEFPRAASEATKAFGDGDLFVEQLLLDARHIEVQIVGDGTGDVSHLWDRDCSIQRNRQKIIELAPAEGLDPDSRRQLLTDAVTIGAKAQLRGLATVEFLVKGSAFYFLEVNPRIQVEHTITEQITGVDLVAVQVGIAEGRTLAELGLTQEQVAEPSGSAVQLRLNAETLLSSGTVAAAVGTVDELVLPSGRGIRVDTWIRPGTPIGTAFDTLAAKIIVWSGRGLVSTVAKARRALAGTVVGGVDTNRELLLAILDHDALPRHPSTTFVEQHAAELIAADAAPRVHAEAPADPNQSTVCSEMPGTILSVEAGPGTGVDAGTVVVVVESMKMEHAVTARVSGLLAEVHVEVGRSVTAGAPLFSMIPDGRIDASGEAADELDLDHISPQLAQVLDRRHRTTDEHRAAAAAKRHAAGRRTARENIADLCDPGTFHEMGALTIAAQRSRRSVAELVESTPADGLVTGFGEVDGHRVTVISYDYSVLAGTQGIHSHEKLDRFVRIAIDETLPVVIFATGGGGRPGDTDFAGMVGLDQPSFRYFGQLARAVPVISVVAGRCFAGNAVLAGCADVMIVTRDSSLGMGGPAMIEGGGLGRVHPDDVGPPDLLSRIGVIDVVVEDDAAAVGAAREALRHALGVRFPEWECEDQRILRHAIPENRVRAYDLDRLIGWMCDRDSVLELRADFGRSIKTVLARIEGRPVGVMANDNRFLGGAIDSESARKASYLLALCDKYGIPVVSLVDTPGFMVGPDSESEGAVRHMSQMFAAGANLRVPMYVLVLRKAYGLGAMAMAGGDMKQSIASVAWPTGEFGTMGFEGAVRLGFKRELEAIADDAERQARFDELLAEMYERGTALNVAGVFEIDDVIDPKDTRESIVATLSVSRRSVWNGAGYER</sequence>
<keyword evidence="8" id="KW-0511">Multifunctional enzyme</keyword>
<dbReference type="PROSITE" id="PS50979">
    <property type="entry name" value="BC"/>
    <property type="match status" value="1"/>
</dbReference>
<evidence type="ECO:0000256" key="6">
    <source>
        <dbReference type="ARBA" id="ARBA00022840"/>
    </source>
</evidence>
<dbReference type="Gene3D" id="3.30.1490.20">
    <property type="entry name" value="ATP-grasp fold, A domain"/>
    <property type="match status" value="1"/>
</dbReference>
<dbReference type="Gene3D" id="3.90.226.10">
    <property type="entry name" value="2-enoyl-CoA Hydratase, Chain A, domain 1"/>
    <property type="match status" value="2"/>
</dbReference>
<dbReference type="CDD" id="cd06850">
    <property type="entry name" value="biotinyl_domain"/>
    <property type="match status" value="1"/>
</dbReference>
<dbReference type="Proteomes" id="UP001501598">
    <property type="component" value="Unassembled WGS sequence"/>
</dbReference>
<comment type="pathway">
    <text evidence="2">Lipid metabolism; malonyl-CoA biosynthesis; malonyl-CoA from acetyl-CoA: step 1/1.</text>
</comment>
<evidence type="ECO:0000259" key="10">
    <source>
        <dbReference type="PROSITE" id="PS50968"/>
    </source>
</evidence>
<accession>A0ABP8RZH1</accession>
<dbReference type="InterPro" id="IPR013815">
    <property type="entry name" value="ATP_grasp_subdomain_1"/>
</dbReference>
<comment type="caution">
    <text evidence="15">The sequence shown here is derived from an EMBL/GenBank/DDBJ whole genome shotgun (WGS) entry which is preliminary data.</text>
</comment>
<dbReference type="SMART" id="SM00878">
    <property type="entry name" value="Biotin_carb_C"/>
    <property type="match status" value="1"/>
</dbReference>
<evidence type="ECO:0000256" key="9">
    <source>
        <dbReference type="PROSITE-ProRule" id="PRU00409"/>
    </source>
</evidence>
<evidence type="ECO:0000256" key="7">
    <source>
        <dbReference type="ARBA" id="ARBA00023267"/>
    </source>
</evidence>
<keyword evidence="7" id="KW-0092">Biotin</keyword>
<evidence type="ECO:0000259" key="12">
    <source>
        <dbReference type="PROSITE" id="PS50979"/>
    </source>
</evidence>
<dbReference type="Pfam" id="PF00364">
    <property type="entry name" value="Biotin_lipoyl"/>
    <property type="match status" value="1"/>
</dbReference>
<dbReference type="EC" id="6.4.1.2" evidence="3"/>
<dbReference type="InterPro" id="IPR005481">
    <property type="entry name" value="BC-like_N"/>
</dbReference>
<dbReference type="PROSITE" id="PS50980">
    <property type="entry name" value="COA_CT_NTER"/>
    <property type="match status" value="1"/>
</dbReference>
<dbReference type="InterPro" id="IPR029045">
    <property type="entry name" value="ClpP/crotonase-like_dom_sf"/>
</dbReference>
<feature type="domain" description="ATP-grasp" evidence="11">
    <location>
        <begin position="120"/>
        <end position="317"/>
    </location>
</feature>
<evidence type="ECO:0000256" key="1">
    <source>
        <dbReference type="ARBA" id="ARBA00001953"/>
    </source>
</evidence>
<name>A0ABP8RZH1_9PSEU</name>
<protein>
    <recommendedName>
        <fullName evidence="3">acetyl-CoA carboxylase</fullName>
        <ecNumber evidence="3">6.4.1.2</ecNumber>
    </recommendedName>
</protein>
<dbReference type="InterPro" id="IPR011761">
    <property type="entry name" value="ATP-grasp"/>
</dbReference>
<dbReference type="InterPro" id="IPR011763">
    <property type="entry name" value="COA_CT_C"/>
</dbReference>
<dbReference type="InterPro" id="IPR050856">
    <property type="entry name" value="Biotin_carboxylase_complex"/>
</dbReference>
<dbReference type="InterPro" id="IPR005482">
    <property type="entry name" value="Biotin_COase_C"/>
</dbReference>
<dbReference type="InterPro" id="IPR005479">
    <property type="entry name" value="CPAse_ATP-bd"/>
</dbReference>
<dbReference type="SUPFAM" id="SSF56059">
    <property type="entry name" value="Glutathione synthetase ATP-binding domain-like"/>
    <property type="match status" value="1"/>
</dbReference>
<feature type="domain" description="Biotin carboxylation" evidence="12">
    <location>
        <begin position="2"/>
        <end position="453"/>
    </location>
</feature>
<dbReference type="RefSeq" id="WP_345424061.1">
    <property type="nucleotide sequence ID" value="NZ_BAABGT010000083.1"/>
</dbReference>
<dbReference type="EMBL" id="BAABGT010000083">
    <property type="protein sequence ID" value="GAA4554442.1"/>
    <property type="molecule type" value="Genomic_DNA"/>
</dbReference>
<dbReference type="PANTHER" id="PTHR18866:SF127">
    <property type="match status" value="1"/>
</dbReference>
<dbReference type="InterPro" id="IPR011762">
    <property type="entry name" value="COA_CT_N"/>
</dbReference>
<keyword evidence="6 9" id="KW-0067">ATP-binding</keyword>
<keyword evidence="15" id="KW-0808">Transferase</keyword>
<keyword evidence="4" id="KW-0436">Ligase</keyword>
<dbReference type="Gene3D" id="2.40.50.100">
    <property type="match status" value="1"/>
</dbReference>
<evidence type="ECO:0000256" key="2">
    <source>
        <dbReference type="ARBA" id="ARBA00004956"/>
    </source>
</evidence>
<evidence type="ECO:0000313" key="15">
    <source>
        <dbReference type="EMBL" id="GAA4554442.1"/>
    </source>
</evidence>
<dbReference type="InterPro" id="IPR011764">
    <property type="entry name" value="Biotin_carboxylation_dom"/>
</dbReference>
<dbReference type="PROSITE" id="PS50989">
    <property type="entry name" value="COA_CT_CTER"/>
    <property type="match status" value="1"/>
</dbReference>
<evidence type="ECO:0000256" key="8">
    <source>
        <dbReference type="ARBA" id="ARBA00023268"/>
    </source>
</evidence>
<evidence type="ECO:0000256" key="5">
    <source>
        <dbReference type="ARBA" id="ARBA00022741"/>
    </source>
</evidence>
<dbReference type="Pfam" id="PF00289">
    <property type="entry name" value="Biotin_carb_N"/>
    <property type="match status" value="1"/>
</dbReference>
<dbReference type="PANTHER" id="PTHR18866">
    <property type="entry name" value="CARBOXYLASE:PYRUVATE/ACETYL-COA/PROPIONYL-COA CARBOXYLASE"/>
    <property type="match status" value="1"/>
</dbReference>
<reference evidence="16" key="1">
    <citation type="journal article" date="2019" name="Int. J. Syst. Evol. Microbiol.">
        <title>The Global Catalogue of Microorganisms (GCM) 10K type strain sequencing project: providing services to taxonomists for standard genome sequencing and annotation.</title>
        <authorList>
            <consortium name="The Broad Institute Genomics Platform"/>
            <consortium name="The Broad Institute Genome Sequencing Center for Infectious Disease"/>
            <person name="Wu L."/>
            <person name="Ma J."/>
        </authorList>
    </citation>
    <scope>NUCLEOTIDE SEQUENCE [LARGE SCALE GENOMIC DNA]</scope>
    <source>
        <strain evidence="16">JCM 17906</strain>
    </source>
</reference>
<evidence type="ECO:0000259" key="13">
    <source>
        <dbReference type="PROSITE" id="PS50980"/>
    </source>
</evidence>
<dbReference type="Pfam" id="PF02786">
    <property type="entry name" value="CPSase_L_D2"/>
    <property type="match status" value="1"/>
</dbReference>
<dbReference type="SUPFAM" id="SSF52440">
    <property type="entry name" value="PreATP-grasp domain"/>
    <property type="match status" value="1"/>
</dbReference>
<dbReference type="SUPFAM" id="SSF51230">
    <property type="entry name" value="Single hybrid motif"/>
    <property type="match status" value="1"/>
</dbReference>
<dbReference type="PROSITE" id="PS00867">
    <property type="entry name" value="CPSASE_2"/>
    <property type="match status" value="1"/>
</dbReference>
<evidence type="ECO:0000313" key="16">
    <source>
        <dbReference type="Proteomes" id="UP001501598"/>
    </source>
</evidence>
<dbReference type="Gene3D" id="3.30.470.20">
    <property type="entry name" value="ATP-grasp fold, B domain"/>
    <property type="match status" value="1"/>
</dbReference>
<dbReference type="GO" id="GO:0016740">
    <property type="term" value="F:transferase activity"/>
    <property type="evidence" value="ECO:0007669"/>
    <property type="project" value="UniProtKB-KW"/>
</dbReference>
<dbReference type="SUPFAM" id="SSF52096">
    <property type="entry name" value="ClpP/crotonase"/>
    <property type="match status" value="2"/>
</dbReference>
<dbReference type="PROSITE" id="PS50968">
    <property type="entry name" value="BIOTINYL_LIPOYL"/>
    <property type="match status" value="1"/>
</dbReference>
<feature type="domain" description="CoA carboxyltransferase C-terminal" evidence="14">
    <location>
        <begin position="816"/>
        <end position="1068"/>
    </location>
</feature>
<dbReference type="PROSITE" id="PS50975">
    <property type="entry name" value="ATP_GRASP"/>
    <property type="match status" value="1"/>
</dbReference>
<dbReference type="InterPro" id="IPR000089">
    <property type="entry name" value="Biotin_lipoyl"/>
</dbReference>
<keyword evidence="5 9" id="KW-0547">Nucleotide-binding</keyword>
<organism evidence="15 16">
    <name type="scientific">Pseudonocardia xishanensis</name>
    <dbReference type="NCBI Taxonomy" id="630995"/>
    <lineage>
        <taxon>Bacteria</taxon>
        <taxon>Bacillati</taxon>
        <taxon>Actinomycetota</taxon>
        <taxon>Actinomycetes</taxon>
        <taxon>Pseudonocardiales</taxon>
        <taxon>Pseudonocardiaceae</taxon>
        <taxon>Pseudonocardia</taxon>
    </lineage>
</organism>
<dbReference type="InterPro" id="IPR034733">
    <property type="entry name" value="AcCoA_carboxyl_beta"/>
</dbReference>
<evidence type="ECO:0000256" key="4">
    <source>
        <dbReference type="ARBA" id="ARBA00022598"/>
    </source>
</evidence>
<dbReference type="Pfam" id="PF01039">
    <property type="entry name" value="Carboxyl_trans"/>
    <property type="match status" value="1"/>
</dbReference>
<dbReference type="Pfam" id="PF02785">
    <property type="entry name" value="Biotin_carb_C"/>
    <property type="match status" value="1"/>
</dbReference>
<dbReference type="InterPro" id="IPR011053">
    <property type="entry name" value="Single_hybrid_motif"/>
</dbReference>
<evidence type="ECO:0000259" key="11">
    <source>
        <dbReference type="PROSITE" id="PS50975"/>
    </source>
</evidence>
<gene>
    <name evidence="15" type="ORF">GCM10023175_52370</name>
</gene>
<dbReference type="SUPFAM" id="SSF51246">
    <property type="entry name" value="Rudiment single hybrid motif"/>
    <property type="match status" value="1"/>
</dbReference>
<evidence type="ECO:0000256" key="3">
    <source>
        <dbReference type="ARBA" id="ARBA00013058"/>
    </source>
</evidence>
<keyword evidence="16" id="KW-1185">Reference proteome</keyword>
<evidence type="ECO:0000259" key="14">
    <source>
        <dbReference type="PROSITE" id="PS50989"/>
    </source>
</evidence>
<dbReference type="InterPro" id="IPR011054">
    <property type="entry name" value="Rudment_hybrid_motif"/>
</dbReference>
<dbReference type="InterPro" id="IPR016185">
    <property type="entry name" value="PreATP-grasp_dom_sf"/>
</dbReference>
<feature type="domain" description="Lipoyl-binding" evidence="10">
    <location>
        <begin position="462"/>
        <end position="542"/>
    </location>
</feature>
<proteinExistence type="predicted"/>
<comment type="cofactor">
    <cofactor evidence="1">
        <name>biotin</name>
        <dbReference type="ChEBI" id="CHEBI:57586"/>
    </cofactor>
</comment>
<feature type="domain" description="CoA carboxyltransferase N-terminal" evidence="13">
    <location>
        <begin position="559"/>
        <end position="822"/>
    </location>
</feature>